<reference evidence="6" key="1">
    <citation type="journal article" date="2021" name="Elife">
        <title>Highly contiguous assemblies of 101 drosophilid genomes.</title>
        <authorList>
            <person name="Kim B.Y."/>
            <person name="Wang J.R."/>
            <person name="Miller D.E."/>
            <person name="Barmina O."/>
            <person name="Delaney E."/>
            <person name="Thompson A."/>
            <person name="Comeault A.A."/>
            <person name="Peede D."/>
            <person name="D'Agostino E.R."/>
            <person name="Pelaez J."/>
            <person name="Aguilar J.M."/>
            <person name="Haji D."/>
            <person name="Matsunaga T."/>
            <person name="Armstrong E.E."/>
            <person name="Zych M."/>
            <person name="Ogawa Y."/>
            <person name="Stamenkovic-Radak M."/>
            <person name="Jelic M."/>
            <person name="Veselinovic M.S."/>
            <person name="Tanaskovic M."/>
            <person name="Eric P."/>
            <person name="Gao J.J."/>
            <person name="Katoh T.K."/>
            <person name="Toda M.J."/>
            <person name="Watabe H."/>
            <person name="Watada M."/>
            <person name="Davis J.S."/>
            <person name="Moyle L.C."/>
            <person name="Manoli G."/>
            <person name="Bertolini E."/>
            <person name="Kostal V."/>
            <person name="Hawley R.S."/>
            <person name="Takahashi A."/>
            <person name="Jones C.D."/>
            <person name="Price D.K."/>
            <person name="Whiteman N."/>
            <person name="Kopp A."/>
            <person name="Matute D.R."/>
            <person name="Petrov D.A."/>
        </authorList>
    </citation>
    <scope>NUCLEOTIDE SEQUENCE [LARGE SCALE GENOMIC DNA]</scope>
</reference>
<dbReference type="Gene3D" id="2.60.120.620">
    <property type="entry name" value="q2cbj1_9rhob like domain"/>
    <property type="match status" value="1"/>
</dbReference>
<dbReference type="PANTHER" id="PTHR10869">
    <property type="entry name" value="PROLYL 4-HYDROXYLASE ALPHA SUBUNIT"/>
    <property type="match status" value="1"/>
</dbReference>
<dbReference type="Pfam" id="PF13640">
    <property type="entry name" value="2OG-FeII_Oxy_3"/>
    <property type="match status" value="1"/>
</dbReference>
<evidence type="ECO:0000313" key="5">
    <source>
        <dbReference type="EnsemblMetazoa" id="XP_044314406.1"/>
    </source>
</evidence>
<evidence type="ECO:0000256" key="1">
    <source>
        <dbReference type="ARBA" id="ARBA00022723"/>
    </source>
</evidence>
<evidence type="ECO:0000259" key="4">
    <source>
        <dbReference type="Pfam" id="PF13640"/>
    </source>
</evidence>
<accession>A0ABM5J6F5</accession>
<dbReference type="EnsemblMetazoa" id="XM_044458471.1">
    <property type="protein sequence ID" value="XP_044314406.1"/>
    <property type="gene ID" value="LOC123036932"/>
</dbReference>
<protein>
    <recommendedName>
        <fullName evidence="4">Prolyl 4-hydroxylase alpha subunit Fe(2+) 2OG dioxygenase domain-containing protein</fullName>
    </recommendedName>
</protein>
<keyword evidence="2" id="KW-0847">Vitamin C</keyword>
<dbReference type="InterPro" id="IPR044862">
    <property type="entry name" value="Pro_4_hyd_alph_FE2OG_OXY"/>
</dbReference>
<keyword evidence="3" id="KW-0408">Iron</keyword>
<reference evidence="5" key="2">
    <citation type="submission" date="2025-05" db="UniProtKB">
        <authorList>
            <consortium name="EnsemblMetazoa"/>
        </authorList>
    </citation>
    <scope>IDENTIFICATION</scope>
</reference>
<keyword evidence="1" id="KW-0479">Metal-binding</keyword>
<name>A0ABM5J6F5_DRORH</name>
<proteinExistence type="predicted"/>
<dbReference type="Proteomes" id="UP001652680">
    <property type="component" value="Unassembled WGS sequence"/>
</dbReference>
<organism evidence="5 6">
    <name type="scientific">Drosophila rhopaloa</name>
    <name type="common">Fruit fly</name>
    <dbReference type="NCBI Taxonomy" id="1041015"/>
    <lineage>
        <taxon>Eukaryota</taxon>
        <taxon>Metazoa</taxon>
        <taxon>Ecdysozoa</taxon>
        <taxon>Arthropoda</taxon>
        <taxon>Hexapoda</taxon>
        <taxon>Insecta</taxon>
        <taxon>Pterygota</taxon>
        <taxon>Neoptera</taxon>
        <taxon>Endopterygota</taxon>
        <taxon>Diptera</taxon>
        <taxon>Brachycera</taxon>
        <taxon>Muscomorpha</taxon>
        <taxon>Ephydroidea</taxon>
        <taxon>Drosophilidae</taxon>
        <taxon>Drosophila</taxon>
        <taxon>Sophophora</taxon>
    </lineage>
</organism>
<keyword evidence="6" id="KW-1185">Reference proteome</keyword>
<evidence type="ECO:0000313" key="6">
    <source>
        <dbReference type="Proteomes" id="UP001652680"/>
    </source>
</evidence>
<dbReference type="RefSeq" id="XP_044314406.1">
    <property type="nucleotide sequence ID" value="XM_044458471.1"/>
</dbReference>
<dbReference type="GeneID" id="123036932"/>
<feature type="domain" description="Prolyl 4-hydroxylase alpha subunit Fe(2+) 2OG dioxygenase" evidence="4">
    <location>
        <begin position="4"/>
        <end position="48"/>
    </location>
</feature>
<dbReference type="PANTHER" id="PTHR10869:SF244">
    <property type="entry name" value="PROLYL 4-HYDROXYLASE SUBUNIT ALPHA-2"/>
    <property type="match status" value="1"/>
</dbReference>
<evidence type="ECO:0000256" key="2">
    <source>
        <dbReference type="ARBA" id="ARBA00022896"/>
    </source>
</evidence>
<sequence length="68" mass="7630">MINISVTPKKGSAVFWHNLHNSGAMNFKTLHSGCPVIVGSKYVLTKWINELPQLFFTPCIKNKKTKGK</sequence>
<evidence type="ECO:0000256" key="3">
    <source>
        <dbReference type="ARBA" id="ARBA00023004"/>
    </source>
</evidence>
<dbReference type="InterPro" id="IPR045054">
    <property type="entry name" value="P4HA-like"/>
</dbReference>